<evidence type="ECO:0000313" key="20">
    <source>
        <dbReference type="EMBL" id="KAK9022716.1"/>
    </source>
</evidence>
<feature type="transmembrane region" description="Helical" evidence="17">
    <location>
        <begin position="293"/>
        <end position="317"/>
    </location>
</feature>
<dbReference type="Gene3D" id="2.40.50.140">
    <property type="entry name" value="Nucleic acid-binding proteins"/>
    <property type="match status" value="1"/>
</dbReference>
<comment type="similarity">
    <text evidence="4">Belongs to the protein kinase superfamily. TKL Ser/Thr protein kinase family. ROCO subfamily.</text>
</comment>
<dbReference type="InterPro" id="IPR017441">
    <property type="entry name" value="Protein_kinase_ATP_BS"/>
</dbReference>
<dbReference type="Gene3D" id="1.10.8.60">
    <property type="match status" value="1"/>
</dbReference>
<dbReference type="InterPro" id="IPR003960">
    <property type="entry name" value="ATPase_AAA_CS"/>
</dbReference>
<evidence type="ECO:0000256" key="3">
    <source>
        <dbReference type="ARBA" id="ARBA00006914"/>
    </source>
</evidence>
<feature type="compositionally biased region" description="Basic and acidic residues" evidence="16">
    <location>
        <begin position="715"/>
        <end position="737"/>
    </location>
</feature>
<dbReference type="InterPro" id="IPR001245">
    <property type="entry name" value="Ser-Thr/Tyr_kinase_cat_dom"/>
</dbReference>
<keyword evidence="8" id="KW-0677">Repeat</keyword>
<dbReference type="InterPro" id="IPR003591">
    <property type="entry name" value="Leu-rich_rpt_typical-subtyp"/>
</dbReference>
<keyword evidence="12 17" id="KW-1133">Transmembrane helix</keyword>
<keyword evidence="6" id="KW-0433">Leucine-rich repeat</keyword>
<sequence length="1160" mass="128341">MVKKWRTGLVLVLFAVCILGFKPWCSDGATDQGDATTLGVMFSSLNSPQQLTGWTANNGDPCGQPWKGVTCSGQRVTEIKLSNLGLSGSMGYSLQSLTSLKELDLSQNNLSGNIPYNIPQNLTQLNLAYNQFTGSVPYSINLMHSLQNLNLSHNQLQYQLNDMFGPLSSLSTMDLSFNSLTDVLPESFKNLTSMKSMYLQNNQFTGTIDVLANLPLDNLYISNNHFTGWIPDQLKSINLQTDGNSWSSGPAPPPPPGTPPAPRIDKKHKSVSHTSPPDSGSSSETERSRKSGIGGGGIAGIVISILIVGAILALVLVKRRSRRSSSDIEKLDNQSFAPLASKEVQERKSIQSSSSIDTKMFDKPASINLRPPPVDRLKSFDEEDFSNKPVVVKKAVTAPIDVTSYSIADLQMATGSFSVENLLGEGTFGRVYRAQFDDGKVLAAKKIDSIALPSEMSDEFIEMVSNISQLHHTNVTELVGYCSVHGQHLLVYEFHKNGSLHDLLHLSDEYSKPLIWNSRVKIALGTSRALEYLHEVCSPSVVHKNIKSANILLDAELNPHLSDSGLASFIPNADQLLNRDDMGSGYSAPEVTMSGQYSLKSDVYSFGVVMLELLTGRMPFDSTRPRLEQSLVRWATPQLHDIDALSKMVDPALEGLYPVKSLSRFADVIALCVQPEPEFRPPMSEVVQALVRLVQRANMSKRTIGTDQNGSRRSNSTDESHDYIEEVEERERPKMAPEPEDEIKDEKNPRPLDEDDIALLKTYGLGPYSTSIKKVEKEIKEMAKKVNDLCGIKESDTGLAAPSQWDLVSDKQMMQEEQPLQVARCTKIINPNTEDAKYVINVKQIAKFVVGLGDKVSPTDIEEGMRVGVDRNKYQIQIPLPPKIDPSVTMMTVEEKPDVTYNDVGGCKEQIEKMREVVELPMLHPEKFVKLGIDPPKGVLCYGPPGTGKTLLARAVANRTDACFIRVIGSELVQKYVGEGARMVRELFQMARSKKACIVFFDEVDAIGGARFDDGVGGDNEVQRTMLEIVNQLDGFDARGNIKVLMATNRPDTLDPALLRPGRLDRKVEFGLPDLESRTQIFKIHTRTMNCERDIRFELLARLCPNSTGADIRSVCTEAGMYAIRARRKTVTEKDFLDAVNKVIKGYQKFSATPKYMVYN</sequence>
<evidence type="ECO:0000256" key="12">
    <source>
        <dbReference type="ARBA" id="ARBA00022989"/>
    </source>
</evidence>
<dbReference type="InterPro" id="IPR048723">
    <property type="entry name" value="OB_PRS7"/>
</dbReference>
<organism evidence="20 21">
    <name type="scientific">Hibiscus sabdariffa</name>
    <name type="common">roselle</name>
    <dbReference type="NCBI Taxonomy" id="183260"/>
    <lineage>
        <taxon>Eukaryota</taxon>
        <taxon>Viridiplantae</taxon>
        <taxon>Streptophyta</taxon>
        <taxon>Embryophyta</taxon>
        <taxon>Tracheophyta</taxon>
        <taxon>Spermatophyta</taxon>
        <taxon>Magnoliopsida</taxon>
        <taxon>eudicotyledons</taxon>
        <taxon>Gunneridae</taxon>
        <taxon>Pentapetalae</taxon>
        <taxon>rosids</taxon>
        <taxon>malvids</taxon>
        <taxon>Malvales</taxon>
        <taxon>Malvaceae</taxon>
        <taxon>Malvoideae</taxon>
        <taxon>Hibiscus</taxon>
    </lineage>
</organism>
<dbReference type="InterPro" id="IPR012340">
    <property type="entry name" value="NA-bd_OB-fold"/>
</dbReference>
<evidence type="ECO:0000256" key="4">
    <source>
        <dbReference type="ARBA" id="ARBA00008171"/>
    </source>
</evidence>
<evidence type="ECO:0000256" key="10">
    <source>
        <dbReference type="ARBA" id="ARBA00022840"/>
    </source>
</evidence>
<feature type="chain" id="PRO_5046812636" description="Protein kinase domain-containing protein" evidence="18">
    <location>
        <begin position="21"/>
        <end position="1160"/>
    </location>
</feature>
<evidence type="ECO:0000256" key="1">
    <source>
        <dbReference type="ARBA" id="ARBA00004370"/>
    </source>
</evidence>
<feature type="region of interest" description="Disordered" evidence="16">
    <location>
        <begin position="701"/>
        <end position="753"/>
    </location>
</feature>
<evidence type="ECO:0000256" key="11">
    <source>
        <dbReference type="ARBA" id="ARBA00022942"/>
    </source>
</evidence>
<evidence type="ECO:0000256" key="8">
    <source>
        <dbReference type="ARBA" id="ARBA00022737"/>
    </source>
</evidence>
<feature type="binding site" evidence="15">
    <location>
        <position position="446"/>
    </location>
    <ligand>
        <name>ATP</name>
        <dbReference type="ChEBI" id="CHEBI:30616"/>
    </ligand>
</feature>
<dbReference type="InterPro" id="IPR050221">
    <property type="entry name" value="26S_Proteasome_ATPase"/>
</dbReference>
<comment type="subcellular location">
    <subcellularLocation>
        <location evidence="2">Cytoplasm</location>
    </subcellularLocation>
    <subcellularLocation>
        <location evidence="1">Membrane</location>
    </subcellularLocation>
</comment>
<evidence type="ECO:0000256" key="16">
    <source>
        <dbReference type="SAM" id="MobiDB-lite"/>
    </source>
</evidence>
<keyword evidence="5" id="KW-0963">Cytoplasm</keyword>
<dbReference type="InterPro" id="IPR003959">
    <property type="entry name" value="ATPase_AAA_core"/>
</dbReference>
<reference evidence="20 21" key="1">
    <citation type="journal article" date="2024" name="G3 (Bethesda)">
        <title>Genome assembly of Hibiscus sabdariffa L. provides insights into metabolisms of medicinal natural products.</title>
        <authorList>
            <person name="Kim T."/>
        </authorList>
    </citation>
    <scope>NUCLEOTIDE SEQUENCE [LARGE SCALE GENOMIC DNA]</scope>
    <source>
        <strain evidence="20">TK-2024</strain>
        <tissue evidence="20">Old leaves</tissue>
    </source>
</reference>
<dbReference type="PRINTS" id="PR00019">
    <property type="entry name" value="LEURICHRPT"/>
</dbReference>
<proteinExistence type="inferred from homology"/>
<keyword evidence="18" id="KW-0732">Signal</keyword>
<dbReference type="SUPFAM" id="SSF56112">
    <property type="entry name" value="Protein kinase-like (PK-like)"/>
    <property type="match status" value="1"/>
</dbReference>
<dbReference type="SUPFAM" id="SSF52540">
    <property type="entry name" value="P-loop containing nucleoside triphosphate hydrolases"/>
    <property type="match status" value="1"/>
</dbReference>
<dbReference type="PROSITE" id="PS00674">
    <property type="entry name" value="AAA"/>
    <property type="match status" value="1"/>
</dbReference>
<evidence type="ECO:0000256" key="2">
    <source>
        <dbReference type="ARBA" id="ARBA00004496"/>
    </source>
</evidence>
<dbReference type="InterPro" id="IPR003593">
    <property type="entry name" value="AAA+_ATPase"/>
</dbReference>
<dbReference type="Pfam" id="PF13855">
    <property type="entry name" value="LRR_8"/>
    <property type="match status" value="1"/>
</dbReference>
<evidence type="ECO:0000259" key="19">
    <source>
        <dbReference type="PROSITE" id="PS50011"/>
    </source>
</evidence>
<dbReference type="PROSITE" id="PS50011">
    <property type="entry name" value="PROTEIN_KINASE_DOM"/>
    <property type="match status" value="1"/>
</dbReference>
<comment type="caution">
    <text evidence="20">The sequence shown here is derived from an EMBL/GenBank/DDBJ whole genome shotgun (WGS) entry which is preliminary data.</text>
</comment>
<dbReference type="SMART" id="SM00369">
    <property type="entry name" value="LRR_TYP"/>
    <property type="match status" value="3"/>
</dbReference>
<accession>A0ABR2SCG4</accession>
<dbReference type="Gene3D" id="1.10.510.10">
    <property type="entry name" value="Transferase(Phosphotransferase) domain 1"/>
    <property type="match status" value="1"/>
</dbReference>
<dbReference type="EMBL" id="JBBPBN010000015">
    <property type="protein sequence ID" value="KAK9022716.1"/>
    <property type="molecule type" value="Genomic_DNA"/>
</dbReference>
<dbReference type="Pfam" id="PF08263">
    <property type="entry name" value="LRRNT_2"/>
    <property type="match status" value="1"/>
</dbReference>
<feature type="region of interest" description="Disordered" evidence="16">
    <location>
        <begin position="240"/>
        <end position="293"/>
    </location>
</feature>
<dbReference type="InterPro" id="IPR032675">
    <property type="entry name" value="LRR_dom_sf"/>
</dbReference>
<evidence type="ECO:0000313" key="21">
    <source>
        <dbReference type="Proteomes" id="UP001396334"/>
    </source>
</evidence>
<keyword evidence="13 17" id="KW-0472">Membrane</keyword>
<keyword evidence="9 15" id="KW-0547">Nucleotide-binding</keyword>
<feature type="signal peptide" evidence="18">
    <location>
        <begin position="1"/>
        <end position="20"/>
    </location>
</feature>
<dbReference type="InterPro" id="IPR041569">
    <property type="entry name" value="AAA_lid_3"/>
</dbReference>
<comment type="similarity">
    <text evidence="3">Belongs to the AAA ATPase family.</text>
</comment>
<evidence type="ECO:0000256" key="5">
    <source>
        <dbReference type="ARBA" id="ARBA00022490"/>
    </source>
</evidence>
<dbReference type="InterPro" id="IPR013210">
    <property type="entry name" value="LRR_N_plant-typ"/>
</dbReference>
<dbReference type="Gene3D" id="3.80.10.10">
    <property type="entry name" value="Ribonuclease Inhibitor"/>
    <property type="match status" value="1"/>
</dbReference>
<dbReference type="InterPro" id="IPR001611">
    <property type="entry name" value="Leu-rich_rpt"/>
</dbReference>
<dbReference type="InterPro" id="IPR000719">
    <property type="entry name" value="Prot_kinase_dom"/>
</dbReference>
<feature type="domain" description="Protein kinase" evidence="19">
    <location>
        <begin position="417"/>
        <end position="693"/>
    </location>
</feature>
<protein>
    <recommendedName>
        <fullName evidence="19">Protein kinase domain-containing protein</fullName>
    </recommendedName>
</protein>
<evidence type="ECO:0000256" key="9">
    <source>
        <dbReference type="ARBA" id="ARBA00022741"/>
    </source>
</evidence>
<dbReference type="Gene3D" id="3.30.200.20">
    <property type="entry name" value="Phosphorylase Kinase, domain 1"/>
    <property type="match status" value="1"/>
</dbReference>
<keyword evidence="10 15" id="KW-0067">ATP-binding</keyword>
<dbReference type="Pfam" id="PF07714">
    <property type="entry name" value="PK_Tyr_Ser-Thr"/>
    <property type="match status" value="1"/>
</dbReference>
<dbReference type="Gene3D" id="3.40.50.300">
    <property type="entry name" value="P-loop containing nucleotide triphosphate hydrolases"/>
    <property type="match status" value="1"/>
</dbReference>
<dbReference type="Proteomes" id="UP001396334">
    <property type="component" value="Unassembled WGS sequence"/>
</dbReference>
<dbReference type="Pfam" id="PF00004">
    <property type="entry name" value="AAA"/>
    <property type="match status" value="1"/>
</dbReference>
<gene>
    <name evidence="20" type="ORF">V6N11_002960</name>
</gene>
<dbReference type="Pfam" id="PF21236">
    <property type="entry name" value="OB_PRS7"/>
    <property type="match status" value="1"/>
</dbReference>
<evidence type="ECO:0000256" key="18">
    <source>
        <dbReference type="SAM" id="SignalP"/>
    </source>
</evidence>
<dbReference type="InterPro" id="IPR027417">
    <property type="entry name" value="P-loop_NTPase"/>
</dbReference>
<dbReference type="PANTHER" id="PTHR23073">
    <property type="entry name" value="26S PROTEASOME REGULATORY SUBUNIT"/>
    <property type="match status" value="1"/>
</dbReference>
<keyword evidence="21" id="KW-1185">Reference proteome</keyword>
<dbReference type="CDD" id="cd19502">
    <property type="entry name" value="RecA-like_PAN_like"/>
    <property type="match status" value="1"/>
</dbReference>
<dbReference type="InterPro" id="IPR011009">
    <property type="entry name" value="Kinase-like_dom_sf"/>
</dbReference>
<feature type="compositionally biased region" description="Low complexity" evidence="16">
    <location>
        <begin position="272"/>
        <end position="283"/>
    </location>
</feature>
<dbReference type="SUPFAM" id="SSF52058">
    <property type="entry name" value="L domain-like"/>
    <property type="match status" value="1"/>
</dbReference>
<evidence type="ECO:0000256" key="6">
    <source>
        <dbReference type="ARBA" id="ARBA00022614"/>
    </source>
</evidence>
<evidence type="ECO:0000256" key="13">
    <source>
        <dbReference type="ARBA" id="ARBA00023136"/>
    </source>
</evidence>
<feature type="compositionally biased region" description="Polar residues" evidence="16">
    <location>
        <begin position="701"/>
        <end position="714"/>
    </location>
</feature>
<evidence type="ECO:0000256" key="17">
    <source>
        <dbReference type="SAM" id="Phobius"/>
    </source>
</evidence>
<dbReference type="Pfam" id="PF17862">
    <property type="entry name" value="AAA_lid_3"/>
    <property type="match status" value="1"/>
</dbReference>
<dbReference type="SMART" id="SM00382">
    <property type="entry name" value="AAA"/>
    <property type="match status" value="1"/>
</dbReference>
<dbReference type="PROSITE" id="PS00107">
    <property type="entry name" value="PROTEIN_KINASE_ATP"/>
    <property type="match status" value="1"/>
</dbReference>
<name>A0ABR2SCG4_9ROSI</name>
<feature type="compositionally biased region" description="Pro residues" evidence="16">
    <location>
        <begin position="250"/>
        <end position="262"/>
    </location>
</feature>
<dbReference type="Pfam" id="PF00560">
    <property type="entry name" value="LRR_1"/>
    <property type="match status" value="2"/>
</dbReference>
<evidence type="ECO:0000256" key="7">
    <source>
        <dbReference type="ARBA" id="ARBA00022692"/>
    </source>
</evidence>
<keyword evidence="11" id="KW-0647">Proteasome</keyword>
<evidence type="ECO:0000256" key="14">
    <source>
        <dbReference type="ARBA" id="ARBA00024661"/>
    </source>
</evidence>
<comment type="function">
    <text evidence="14">The 26S proteasome is involved in the ATP-dependent degradation of ubiquitinated proteins. The regulatory (or ATPase) complex confers ATP dependency and substrate specificity to the 26S complex.</text>
</comment>
<evidence type="ECO:0000256" key="15">
    <source>
        <dbReference type="PROSITE-ProRule" id="PRU10141"/>
    </source>
</evidence>
<keyword evidence="7 17" id="KW-0812">Transmembrane</keyword>